<comment type="similarity">
    <text evidence="1">Belongs to the multicopper oxidase family.</text>
</comment>
<dbReference type="PROSITE" id="PS00080">
    <property type="entry name" value="MULTICOPPER_OXIDASE2"/>
    <property type="match status" value="1"/>
</dbReference>
<dbReference type="Pfam" id="PF07732">
    <property type="entry name" value="Cu-oxidase_3"/>
    <property type="match status" value="1"/>
</dbReference>
<dbReference type="SUPFAM" id="SSF49503">
    <property type="entry name" value="Cupredoxins"/>
    <property type="match status" value="3"/>
</dbReference>
<dbReference type="InterPro" id="IPR033138">
    <property type="entry name" value="Cu_oxidase_CS"/>
</dbReference>
<evidence type="ECO:0000313" key="11">
    <source>
        <dbReference type="Proteomes" id="UP001150904"/>
    </source>
</evidence>
<feature type="domain" description="Plastocyanin-like" evidence="9">
    <location>
        <begin position="111"/>
        <end position="222"/>
    </location>
</feature>
<feature type="domain" description="Plastocyanin-like" evidence="8">
    <location>
        <begin position="514"/>
        <end position="626"/>
    </location>
</feature>
<evidence type="ECO:0000259" key="8">
    <source>
        <dbReference type="Pfam" id="PF07731"/>
    </source>
</evidence>
<dbReference type="InterPro" id="IPR011707">
    <property type="entry name" value="Cu-oxidase-like_N"/>
</dbReference>
<gene>
    <name evidence="10" type="ORF">N7498_004429</name>
</gene>
<evidence type="ECO:0000259" key="7">
    <source>
        <dbReference type="Pfam" id="PF00394"/>
    </source>
</evidence>
<evidence type="ECO:0000256" key="5">
    <source>
        <dbReference type="SAM" id="MobiDB-lite"/>
    </source>
</evidence>
<feature type="domain" description="Plastocyanin-like" evidence="7">
    <location>
        <begin position="240"/>
        <end position="370"/>
    </location>
</feature>
<reference evidence="10" key="2">
    <citation type="journal article" date="2023" name="IMA Fungus">
        <title>Comparative genomic study of the Penicillium genus elucidates a diverse pangenome and 15 lateral gene transfer events.</title>
        <authorList>
            <person name="Petersen C."/>
            <person name="Sorensen T."/>
            <person name="Nielsen M.R."/>
            <person name="Sondergaard T.E."/>
            <person name="Sorensen J.L."/>
            <person name="Fitzpatrick D.A."/>
            <person name="Frisvad J.C."/>
            <person name="Nielsen K.L."/>
        </authorList>
    </citation>
    <scope>NUCLEOTIDE SEQUENCE</scope>
    <source>
        <strain evidence="10">IBT 15544</strain>
    </source>
</reference>
<evidence type="ECO:0000256" key="2">
    <source>
        <dbReference type="ARBA" id="ARBA00022723"/>
    </source>
</evidence>
<dbReference type="Gene3D" id="2.60.40.420">
    <property type="entry name" value="Cupredoxins - blue copper proteins"/>
    <property type="match status" value="3"/>
</dbReference>
<accession>A0A9W9N506</accession>
<keyword evidence="11" id="KW-1185">Reference proteome</keyword>
<dbReference type="CDD" id="cd13910">
    <property type="entry name" value="CuRO_3_MCO_like_4"/>
    <property type="match status" value="1"/>
</dbReference>
<dbReference type="CDD" id="cd04205">
    <property type="entry name" value="CuRO_2_LCC_like"/>
    <property type="match status" value="1"/>
</dbReference>
<evidence type="ECO:0000256" key="1">
    <source>
        <dbReference type="ARBA" id="ARBA00010609"/>
    </source>
</evidence>
<organism evidence="10 11">
    <name type="scientific">Penicillium cinerascens</name>
    <dbReference type="NCBI Taxonomy" id="70096"/>
    <lineage>
        <taxon>Eukaryota</taxon>
        <taxon>Fungi</taxon>
        <taxon>Dikarya</taxon>
        <taxon>Ascomycota</taxon>
        <taxon>Pezizomycotina</taxon>
        <taxon>Eurotiomycetes</taxon>
        <taxon>Eurotiomycetidae</taxon>
        <taxon>Eurotiales</taxon>
        <taxon>Aspergillaceae</taxon>
        <taxon>Penicillium</taxon>
    </lineage>
</organism>
<keyword evidence="4" id="KW-0186">Copper</keyword>
<dbReference type="InterPro" id="IPR045087">
    <property type="entry name" value="Cu-oxidase_fam"/>
</dbReference>
<dbReference type="EMBL" id="JAPQKR010000008">
    <property type="protein sequence ID" value="KAJ5212783.1"/>
    <property type="molecule type" value="Genomic_DNA"/>
</dbReference>
<dbReference type="GO" id="GO:0005507">
    <property type="term" value="F:copper ion binding"/>
    <property type="evidence" value="ECO:0007669"/>
    <property type="project" value="InterPro"/>
</dbReference>
<dbReference type="InterPro" id="IPR011706">
    <property type="entry name" value="Cu-oxidase_C"/>
</dbReference>
<dbReference type="Proteomes" id="UP001150904">
    <property type="component" value="Unassembled WGS sequence"/>
</dbReference>
<dbReference type="PROSITE" id="PS00079">
    <property type="entry name" value="MULTICOPPER_OXIDASE1"/>
    <property type="match status" value="1"/>
</dbReference>
<dbReference type="InterPro" id="IPR001117">
    <property type="entry name" value="Cu-oxidase_2nd"/>
</dbReference>
<keyword evidence="2" id="KW-0479">Metal-binding</keyword>
<dbReference type="OrthoDB" id="2121828at2759"/>
<dbReference type="InterPro" id="IPR002355">
    <property type="entry name" value="Cu_oxidase_Cu_BS"/>
</dbReference>
<evidence type="ECO:0000259" key="9">
    <source>
        <dbReference type="Pfam" id="PF07732"/>
    </source>
</evidence>
<name>A0A9W9N506_9EURO</name>
<proteinExistence type="inferred from homology"/>
<dbReference type="Pfam" id="PF00394">
    <property type="entry name" value="Cu-oxidase"/>
    <property type="match status" value="1"/>
</dbReference>
<comment type="caution">
    <text evidence="10">The sequence shown here is derived from an EMBL/GenBank/DDBJ whole genome shotgun (WGS) entry which is preliminary data.</text>
</comment>
<keyword evidence="6" id="KW-1133">Transmembrane helix</keyword>
<feature type="region of interest" description="Disordered" evidence="5">
    <location>
        <begin position="1"/>
        <end position="27"/>
    </location>
</feature>
<dbReference type="RefSeq" id="XP_058310953.1">
    <property type="nucleotide sequence ID" value="XM_058451491.1"/>
</dbReference>
<evidence type="ECO:0000256" key="4">
    <source>
        <dbReference type="ARBA" id="ARBA00023008"/>
    </source>
</evidence>
<protein>
    <submittedName>
        <fullName evidence="10">Uncharacterized protein</fullName>
    </submittedName>
</protein>
<sequence>MEQPSNHRGQLNPGDAPSGPKFRRHQTSTKTNKSYGILLCAVITCFFVLLVFSRQYRTPLKTLIPVNIPHVHHEVDLSTPEIVGPGIELHPEDHVYREPETQRLDWVLSSKSIRPDGVLKRVHLINGHFPGPAIEARPGDTLFINVTNNIQETLSIHWHGLHIENNMDGVVGVTESGIPPGSSFIYNITIPDHQHGTFWYHAHAGLMRADGLYGGLIVHQPAPKSTVRGLRASSAPYSKEFLLLIGDWYHRPAEDVMSWYMRAGSFGNDPVPDSLLINGVGHYNCSMAVPARLVDCVQQYSDLTYLHAKANTAYRLRMINTGSLVGFTVAYPTESLTVTEVDSIKVDAQEASSVGILYPGQRMDLILRLPTEDKASSLTIEMDPECMKYPNPALAPNQTFAINPSNAYHAESTVTDANQNSYLDIQHVPSPRHILSSLPRHANITEMVYVKTTKFSINHNVPYGFFNHTSWTPQQDPLVPLNALPRAKWDNHQLALAVGDQDQEDKDQGSDEPVWVDLVVNNLDDTGHPFHLHGHHFYVLTVYKSSIGWGSYNPFSESFPPGSDPEAYSDTNGLDLSRAMLRDNVYIPSRAYALLRFRADNPGTWLFHCHILWHLSSGMAMLVNVGNYTDFPRAHA</sequence>
<keyword evidence="3" id="KW-0560">Oxidoreductase</keyword>
<keyword evidence="6" id="KW-0472">Membrane</keyword>
<evidence type="ECO:0000256" key="3">
    <source>
        <dbReference type="ARBA" id="ARBA00023002"/>
    </source>
</evidence>
<reference evidence="10" key="1">
    <citation type="submission" date="2022-12" db="EMBL/GenBank/DDBJ databases">
        <authorList>
            <person name="Petersen C."/>
        </authorList>
    </citation>
    <scope>NUCLEOTIDE SEQUENCE</scope>
    <source>
        <strain evidence="10">IBT 15544</strain>
    </source>
</reference>
<dbReference type="GO" id="GO:0016491">
    <property type="term" value="F:oxidoreductase activity"/>
    <property type="evidence" value="ECO:0007669"/>
    <property type="project" value="UniProtKB-KW"/>
</dbReference>
<dbReference type="InterPro" id="IPR008972">
    <property type="entry name" value="Cupredoxin"/>
</dbReference>
<dbReference type="PANTHER" id="PTHR11709">
    <property type="entry name" value="MULTI-COPPER OXIDASE"/>
    <property type="match status" value="1"/>
</dbReference>
<evidence type="ECO:0000256" key="6">
    <source>
        <dbReference type="SAM" id="Phobius"/>
    </source>
</evidence>
<dbReference type="PANTHER" id="PTHR11709:SF394">
    <property type="entry name" value="FI03373P-RELATED"/>
    <property type="match status" value="1"/>
</dbReference>
<dbReference type="Pfam" id="PF07731">
    <property type="entry name" value="Cu-oxidase_2"/>
    <property type="match status" value="1"/>
</dbReference>
<dbReference type="GeneID" id="83178792"/>
<evidence type="ECO:0000313" key="10">
    <source>
        <dbReference type="EMBL" id="KAJ5212783.1"/>
    </source>
</evidence>
<dbReference type="AlphaFoldDB" id="A0A9W9N506"/>
<feature type="transmembrane region" description="Helical" evidence="6">
    <location>
        <begin position="34"/>
        <end position="52"/>
    </location>
</feature>
<keyword evidence="6" id="KW-0812">Transmembrane</keyword>